<gene>
    <name evidence="7" type="ORF">ACHAWU_003833</name>
</gene>
<dbReference type="PRINTS" id="PR00056">
    <property type="entry name" value="HSFDOMAIN"/>
</dbReference>
<dbReference type="SUPFAM" id="SSF46785">
    <property type="entry name" value="Winged helix' DNA-binding domain"/>
    <property type="match status" value="1"/>
</dbReference>
<dbReference type="InterPro" id="IPR036388">
    <property type="entry name" value="WH-like_DNA-bd_sf"/>
</dbReference>
<dbReference type="InterPro" id="IPR000232">
    <property type="entry name" value="HSF_DNA-bd"/>
</dbReference>
<comment type="similarity">
    <text evidence="4">Belongs to the HSF family.</text>
</comment>
<name>A0ABD3MEV5_9STRA</name>
<feature type="compositionally biased region" description="Low complexity" evidence="5">
    <location>
        <begin position="56"/>
        <end position="67"/>
    </location>
</feature>
<dbReference type="SMART" id="SM00415">
    <property type="entry name" value="HSF"/>
    <property type="match status" value="1"/>
</dbReference>
<accession>A0ABD3MEV5</accession>
<dbReference type="EMBL" id="JALLBG020000136">
    <property type="protein sequence ID" value="KAL3762328.1"/>
    <property type="molecule type" value="Genomic_DNA"/>
</dbReference>
<evidence type="ECO:0000259" key="6">
    <source>
        <dbReference type="SMART" id="SM00415"/>
    </source>
</evidence>
<organism evidence="7 8">
    <name type="scientific">Discostella pseudostelligera</name>
    <dbReference type="NCBI Taxonomy" id="259834"/>
    <lineage>
        <taxon>Eukaryota</taxon>
        <taxon>Sar</taxon>
        <taxon>Stramenopiles</taxon>
        <taxon>Ochrophyta</taxon>
        <taxon>Bacillariophyta</taxon>
        <taxon>Coscinodiscophyceae</taxon>
        <taxon>Thalassiosirophycidae</taxon>
        <taxon>Stephanodiscales</taxon>
        <taxon>Stephanodiscaceae</taxon>
        <taxon>Discostella</taxon>
    </lineage>
</organism>
<dbReference type="AlphaFoldDB" id="A0ABD3MEV5"/>
<dbReference type="InterPro" id="IPR036390">
    <property type="entry name" value="WH_DNA-bd_sf"/>
</dbReference>
<keyword evidence="2" id="KW-0238">DNA-binding</keyword>
<dbReference type="Gene3D" id="1.10.10.10">
    <property type="entry name" value="Winged helix-like DNA-binding domain superfamily/Winged helix DNA-binding domain"/>
    <property type="match status" value="1"/>
</dbReference>
<dbReference type="GO" id="GO:0005634">
    <property type="term" value="C:nucleus"/>
    <property type="evidence" value="ECO:0007669"/>
    <property type="project" value="UniProtKB-SubCell"/>
</dbReference>
<evidence type="ECO:0000256" key="2">
    <source>
        <dbReference type="ARBA" id="ARBA00023125"/>
    </source>
</evidence>
<evidence type="ECO:0000256" key="1">
    <source>
        <dbReference type="ARBA" id="ARBA00004123"/>
    </source>
</evidence>
<evidence type="ECO:0000313" key="8">
    <source>
        <dbReference type="Proteomes" id="UP001530293"/>
    </source>
</evidence>
<feature type="compositionally biased region" description="Low complexity" evidence="5">
    <location>
        <begin position="25"/>
        <end position="41"/>
    </location>
</feature>
<dbReference type="Pfam" id="PF00447">
    <property type="entry name" value="HSF_DNA-bind"/>
    <property type="match status" value="1"/>
</dbReference>
<feature type="region of interest" description="Disordered" evidence="5">
    <location>
        <begin position="56"/>
        <end position="108"/>
    </location>
</feature>
<evidence type="ECO:0000313" key="7">
    <source>
        <dbReference type="EMBL" id="KAL3762328.1"/>
    </source>
</evidence>
<feature type="region of interest" description="Disordered" evidence="5">
    <location>
        <begin position="389"/>
        <end position="426"/>
    </location>
</feature>
<dbReference type="GO" id="GO:0003677">
    <property type="term" value="F:DNA binding"/>
    <property type="evidence" value="ECO:0007669"/>
    <property type="project" value="UniProtKB-KW"/>
</dbReference>
<keyword evidence="8" id="KW-1185">Reference proteome</keyword>
<comment type="caution">
    <text evidence="7">The sequence shown here is derived from an EMBL/GenBank/DDBJ whole genome shotgun (WGS) entry which is preliminary data.</text>
</comment>
<dbReference type="PANTHER" id="PTHR10015">
    <property type="entry name" value="HEAT SHOCK TRANSCRIPTION FACTOR"/>
    <property type="match status" value="1"/>
</dbReference>
<comment type="subcellular location">
    <subcellularLocation>
        <location evidence="1">Nucleus</location>
    </subcellularLocation>
</comment>
<keyword evidence="3" id="KW-0539">Nucleus</keyword>
<protein>
    <recommendedName>
        <fullName evidence="6">HSF-type DNA-binding domain-containing protein</fullName>
    </recommendedName>
</protein>
<proteinExistence type="inferred from homology"/>
<feature type="domain" description="HSF-type DNA-binding" evidence="6">
    <location>
        <begin position="146"/>
        <end position="241"/>
    </location>
</feature>
<evidence type="ECO:0000256" key="5">
    <source>
        <dbReference type="SAM" id="MobiDB-lite"/>
    </source>
</evidence>
<feature type="region of interest" description="Disordered" evidence="5">
    <location>
        <begin position="301"/>
        <end position="326"/>
    </location>
</feature>
<dbReference type="PANTHER" id="PTHR10015:SF206">
    <property type="entry name" value="HSF-TYPE DNA-BINDING DOMAIN-CONTAINING PROTEIN"/>
    <property type="match status" value="1"/>
</dbReference>
<dbReference type="Proteomes" id="UP001530293">
    <property type="component" value="Unassembled WGS sequence"/>
</dbReference>
<reference evidence="7 8" key="1">
    <citation type="submission" date="2024-10" db="EMBL/GenBank/DDBJ databases">
        <title>Updated reference genomes for cyclostephanoid diatoms.</title>
        <authorList>
            <person name="Roberts W.R."/>
            <person name="Alverson A.J."/>
        </authorList>
    </citation>
    <scope>NUCLEOTIDE SEQUENCE [LARGE SCALE GENOMIC DNA]</scope>
    <source>
        <strain evidence="7 8">AJA232-27</strain>
    </source>
</reference>
<feature type="region of interest" description="Disordered" evidence="5">
    <location>
        <begin position="25"/>
        <end position="44"/>
    </location>
</feature>
<feature type="compositionally biased region" description="Pro residues" evidence="5">
    <location>
        <begin position="405"/>
        <end position="414"/>
    </location>
</feature>
<sequence>MAAFPDSSTLEEAAIIVAGLRSNSITDSSLSSSSSAAAASGSEKRVGDIIGDVTFATASKSTNTNNNDSEPPTRAKSSNKKKQQPSQDADGGAPAKKPKAIKPPPMDATGLVFAQPELKPHPFFYYSDHSLEHDDDPLTPITAAGIVPTFPAKMHAILANPELADVVGWDPHGRSWRILKPRDFEIRILPRYFEHSKFSSFVRQANGWGFRRMSEGPDKNAYYHEYFLRAMPWLCKKMRRPKVAEKKAIDPEMEPDLSAISLLFPVPDRPPTSEILVLQKTIEMGPRARMPVVWDTFNSADYPPSAASQPNGLSNNDNAEDDEEEPVDTTMKRINASYGDLKPAAVPTPVAAPVAAVRPPSVPAAFPSQVAVTTVLNLDSLPRTSHVPNINIMPQTSRDTLLPPIESPTRPPPSMAYHGDHQPSALSSDSQIAASFVAASAIHSHHLRIMLSNAFVAGVPVAEAVNQAMPYAAAATAARMGVGHHHGATGMGQMSHYLQAQQSQHFSPRSFSNSSYGNNGVTNMQHSLSPEMIQRLRQLEAYRAARGDNSRFQFHPGGL</sequence>
<dbReference type="FunFam" id="1.10.10.10:FF:000479">
    <property type="entry name" value="Predicted protein"/>
    <property type="match status" value="1"/>
</dbReference>
<feature type="compositionally biased region" description="Polar residues" evidence="5">
    <location>
        <begin position="389"/>
        <end position="399"/>
    </location>
</feature>
<evidence type="ECO:0000256" key="4">
    <source>
        <dbReference type="RuleBase" id="RU004020"/>
    </source>
</evidence>
<evidence type="ECO:0000256" key="3">
    <source>
        <dbReference type="ARBA" id="ARBA00023242"/>
    </source>
</evidence>